<feature type="domain" description="NodB homology" evidence="1">
    <location>
        <begin position="15"/>
        <end position="295"/>
    </location>
</feature>
<keyword evidence="3" id="KW-1185">Reference proteome</keyword>
<gene>
    <name evidence="2" type="ORF">SAMN02982985_02515</name>
</gene>
<dbReference type="AlphaFoldDB" id="A0A1I4MN85"/>
<dbReference type="STRING" id="758825.SAMN02982985_02515"/>
<accession>A0A1I4MN85</accession>
<dbReference type="GO" id="GO:0016810">
    <property type="term" value="F:hydrolase activity, acting on carbon-nitrogen (but not peptide) bonds"/>
    <property type="evidence" value="ECO:0007669"/>
    <property type="project" value="InterPro"/>
</dbReference>
<dbReference type="Gene3D" id="3.20.20.370">
    <property type="entry name" value="Glycoside hydrolase/deacetylase"/>
    <property type="match status" value="1"/>
</dbReference>
<organism evidence="2 3">
    <name type="scientific">Rugamonas rubra</name>
    <dbReference type="NCBI Taxonomy" id="758825"/>
    <lineage>
        <taxon>Bacteria</taxon>
        <taxon>Pseudomonadati</taxon>
        <taxon>Pseudomonadota</taxon>
        <taxon>Betaproteobacteria</taxon>
        <taxon>Burkholderiales</taxon>
        <taxon>Oxalobacteraceae</taxon>
        <taxon>Telluria group</taxon>
        <taxon>Rugamonas</taxon>
    </lineage>
</organism>
<dbReference type="PROSITE" id="PS51677">
    <property type="entry name" value="NODB"/>
    <property type="match status" value="1"/>
</dbReference>
<sequence>MTDTLQAGTQQRQAPLLVLKIDVDTYRGTREGVGNLVRTLSAHGAHATFLFSLGPDHTGWALRRALRPGFFSKVSRTSVVEHYGLKTLMYGTLLPGPDIGKDCADEMRAVRDAGFECGIHTWDHVLWQDNVANKGAEWTVAMMRKAAARYAQVFGTAPLTHGAAGWQMNAAAFAEHEVASAGAGYAYASDGRAVLRADGRLADPAFGPHRLADGARVLSCVQLPTTLPTLDELLGREIDGATITTGNIAAFLLKLTEGATRDHVYTLHAELEGQKLAPIFEQLLAGWKAQGYQLASMADLYAKVKDQAMPVCPITWGELPGRSGQLIVQGPASKTLS</sequence>
<dbReference type="InterPro" id="IPR002509">
    <property type="entry name" value="NODB_dom"/>
</dbReference>
<dbReference type="EMBL" id="FOTW01000011">
    <property type="protein sequence ID" value="SFM04679.1"/>
    <property type="molecule type" value="Genomic_DNA"/>
</dbReference>
<evidence type="ECO:0000259" key="1">
    <source>
        <dbReference type="PROSITE" id="PS51677"/>
    </source>
</evidence>
<dbReference type="Proteomes" id="UP000199470">
    <property type="component" value="Unassembled WGS sequence"/>
</dbReference>
<dbReference type="InterPro" id="IPR011330">
    <property type="entry name" value="Glyco_hydro/deAcase_b/a-brl"/>
</dbReference>
<dbReference type="SUPFAM" id="SSF88713">
    <property type="entry name" value="Glycoside hydrolase/deacetylase"/>
    <property type="match status" value="1"/>
</dbReference>
<dbReference type="GO" id="GO:0005975">
    <property type="term" value="P:carbohydrate metabolic process"/>
    <property type="evidence" value="ECO:0007669"/>
    <property type="project" value="InterPro"/>
</dbReference>
<name>A0A1I4MN85_9BURK</name>
<protein>
    <submittedName>
        <fullName evidence="2">Polysaccharide deacetylase</fullName>
    </submittedName>
</protein>
<dbReference type="RefSeq" id="WP_245774230.1">
    <property type="nucleotide sequence ID" value="NZ_FOTW01000011.1"/>
</dbReference>
<evidence type="ECO:0000313" key="3">
    <source>
        <dbReference type="Proteomes" id="UP000199470"/>
    </source>
</evidence>
<evidence type="ECO:0000313" key="2">
    <source>
        <dbReference type="EMBL" id="SFM04679.1"/>
    </source>
</evidence>
<proteinExistence type="predicted"/>
<reference evidence="2 3" key="1">
    <citation type="submission" date="2016-10" db="EMBL/GenBank/DDBJ databases">
        <authorList>
            <person name="de Groot N.N."/>
        </authorList>
    </citation>
    <scope>NUCLEOTIDE SEQUENCE [LARGE SCALE GENOMIC DNA]</scope>
    <source>
        <strain evidence="2 3">ATCC 43154</strain>
    </source>
</reference>